<dbReference type="InterPro" id="IPR026784">
    <property type="entry name" value="Coact_PPARg"/>
</dbReference>
<dbReference type="AlphaFoldDB" id="A0AAW0NRT5"/>
<feature type="compositionally biased region" description="Polar residues" evidence="2">
    <location>
        <begin position="594"/>
        <end position="609"/>
    </location>
</feature>
<dbReference type="Pfam" id="PF15344">
    <property type="entry name" value="FAM217"/>
    <property type="match status" value="1"/>
</dbReference>
<dbReference type="FunFam" id="3.40.50.1010:FF:000009">
    <property type="entry name" value="Constitutive coactivator of PPAR-gamma-like protein 1"/>
    <property type="match status" value="1"/>
</dbReference>
<dbReference type="InterPro" id="IPR029266">
    <property type="entry name" value="FAM217"/>
</dbReference>
<comment type="caution">
    <text evidence="3">The sequence shown here is derived from an EMBL/GenBank/DDBJ whole genome shotgun (WGS) entry which is preliminary data.</text>
</comment>
<evidence type="ECO:0000256" key="1">
    <source>
        <dbReference type="ARBA" id="ARBA00009495"/>
    </source>
</evidence>
<gene>
    <name evidence="3" type="ORF">WMY93_016011</name>
</gene>
<feature type="region of interest" description="Disordered" evidence="2">
    <location>
        <begin position="147"/>
        <end position="176"/>
    </location>
</feature>
<dbReference type="GO" id="GO:0005634">
    <property type="term" value="C:nucleus"/>
    <property type="evidence" value="ECO:0007669"/>
    <property type="project" value="TreeGrafter"/>
</dbReference>
<feature type="compositionally biased region" description="Polar residues" evidence="2">
    <location>
        <begin position="676"/>
        <end position="686"/>
    </location>
</feature>
<feature type="region of interest" description="Disordered" evidence="2">
    <location>
        <begin position="593"/>
        <end position="703"/>
    </location>
</feature>
<accession>A0AAW0NRT5</accession>
<dbReference type="PANTHER" id="PTHR15976">
    <property type="entry name" value="CONSTITUTIVE COACTIVATOR OF PEROXISOME PROLIFERATOR-ACTIVATED RECEPTOR GAMMA"/>
    <property type="match status" value="1"/>
</dbReference>
<evidence type="ECO:0008006" key="5">
    <source>
        <dbReference type="Google" id="ProtNLM"/>
    </source>
</evidence>
<proteinExistence type="inferred from homology"/>
<protein>
    <recommendedName>
        <fullName evidence="5">Constitutive coactivator of PPAR-gamma-like protein 2</fullName>
    </recommendedName>
</protein>
<keyword evidence="4" id="KW-1185">Reference proteome</keyword>
<evidence type="ECO:0000313" key="4">
    <source>
        <dbReference type="Proteomes" id="UP001460270"/>
    </source>
</evidence>
<feature type="region of interest" description="Disordered" evidence="2">
    <location>
        <begin position="78"/>
        <end position="99"/>
    </location>
</feature>
<comment type="similarity">
    <text evidence="1">Belongs to the constitutive coactivator of PPAR-gamma family.</text>
</comment>
<evidence type="ECO:0000313" key="3">
    <source>
        <dbReference type="EMBL" id="KAK7907399.1"/>
    </source>
</evidence>
<feature type="compositionally biased region" description="Basic and acidic residues" evidence="2">
    <location>
        <begin position="615"/>
        <end position="625"/>
    </location>
</feature>
<reference evidence="4" key="1">
    <citation type="submission" date="2024-04" db="EMBL/GenBank/DDBJ databases">
        <title>Salinicola lusitanus LLJ914,a marine bacterium isolated from the Okinawa Trough.</title>
        <authorList>
            <person name="Li J."/>
        </authorList>
    </citation>
    <scope>NUCLEOTIDE SEQUENCE [LARGE SCALE GENOMIC DNA]</scope>
</reference>
<evidence type="ECO:0000256" key="2">
    <source>
        <dbReference type="SAM" id="MobiDB-lite"/>
    </source>
</evidence>
<feature type="compositionally biased region" description="Polar residues" evidence="2">
    <location>
        <begin position="628"/>
        <end position="641"/>
    </location>
</feature>
<dbReference type="PANTHER" id="PTHR15976:SF14">
    <property type="entry name" value="CONSTITUTIVE COACTIVATOR OF PPAR-GAMMA-LIKE PROTEIN 1"/>
    <property type="match status" value="1"/>
</dbReference>
<feature type="compositionally biased region" description="Polar residues" evidence="2">
    <location>
        <begin position="649"/>
        <end position="668"/>
    </location>
</feature>
<dbReference type="SUPFAM" id="SSF88723">
    <property type="entry name" value="PIN domain-like"/>
    <property type="match status" value="1"/>
</dbReference>
<dbReference type="Proteomes" id="UP001460270">
    <property type="component" value="Unassembled WGS sequence"/>
</dbReference>
<dbReference type="EMBL" id="JBBPFD010000011">
    <property type="protein sequence ID" value="KAK7907399.1"/>
    <property type="molecule type" value="Genomic_DNA"/>
</dbReference>
<name>A0AAW0NRT5_9GOBI</name>
<sequence length="858" mass="95840">MGTILHQRVPQQCPGRLCAEPGWKAANWSDHRPDVDSCTDTLLPQKKSRQKIPTEEIIQDQKSLPKRKHRSINRMAKQSFQVPSESCSPVPSPTDQVRSTVTYKKKKNINSRSRRHTAAFPCHRTLSDTSPDSALRLSVLNECGDLRDDSDTDLSESEKYPELHSGIPPPQLTLRPEVITPEDPPSCSRLKTKFDYPDFLPPPFNSWSLNQLAYFYNMDGRTASRSKPTELQHGRPGFSGIYRKALPQCCGASGAPQTCSGVAGWRWPTQRGFSGSTSSAAGCRELPPSALRGSYTDWVSGGQWNHMLSFLAALSKACVSANIQFLVCFNGALEKSRLHEWVKLQVNERQTAQQIVYHVHNKGTPPPKVWFLPPVCMAHCVRQALLRFGVGVVQTMEDHHLEVLGLFRQNGFHGLVAYNSDYAISNISHYFSSHALKLSRNGKSITTSQYLLKEVAKHLNIQPSSFAVFAALLGNHILLDEDLAEFYWTLLGSEHPLASLKMRAHQLVLPPCDVVIREVAAYVRNIKDITDVNAIAKDVFKNVESCSQDKVVRFQHAVEYYSATCRSPYLLPHISGTPNRFEGFVGVPIKASPKKSNIPQVQESKQSVKTGPCHIDPEGNHRPLYERTSVNNSDTGISSLGHSFGDPSPNLSSSENDQSLGTAANVKSLQKEKCNSSRSKLNSANITEVEPEDQIKSDLSVSCDDSGSQCRAHRTNIPSLLSMPIRSHMDITIPALPDVAPEILRIIEHRHKNGLMYPYIYHVLSKGEIKISVTIEDDTNMDLPSAVRLFRPIRQYVYGVLFSVADTRRKAERLAMRKNCLPEYNHILVKNGLHIKERHHTLQSWLKLCHSGNGLVPV</sequence>
<organism evidence="3 4">
    <name type="scientific">Mugilogobius chulae</name>
    <name type="common">yellowstripe goby</name>
    <dbReference type="NCBI Taxonomy" id="88201"/>
    <lineage>
        <taxon>Eukaryota</taxon>
        <taxon>Metazoa</taxon>
        <taxon>Chordata</taxon>
        <taxon>Craniata</taxon>
        <taxon>Vertebrata</taxon>
        <taxon>Euteleostomi</taxon>
        <taxon>Actinopterygii</taxon>
        <taxon>Neopterygii</taxon>
        <taxon>Teleostei</taxon>
        <taxon>Neoteleostei</taxon>
        <taxon>Acanthomorphata</taxon>
        <taxon>Gobiaria</taxon>
        <taxon>Gobiiformes</taxon>
        <taxon>Gobioidei</taxon>
        <taxon>Gobiidae</taxon>
        <taxon>Gobionellinae</taxon>
        <taxon>Mugilogobius</taxon>
    </lineage>
</organism>
<dbReference type="InterPro" id="IPR029060">
    <property type="entry name" value="PIN-like_dom_sf"/>
</dbReference>